<dbReference type="InterPro" id="IPR023614">
    <property type="entry name" value="Porin_dom_sf"/>
</dbReference>
<name>A0A418X9P1_9PSED</name>
<proteinExistence type="inferred from homology"/>
<protein>
    <submittedName>
        <fullName evidence="5">OprD family porin</fullName>
    </submittedName>
</protein>
<dbReference type="Pfam" id="PF03573">
    <property type="entry name" value="OprD"/>
    <property type="match status" value="1"/>
</dbReference>
<evidence type="ECO:0000256" key="4">
    <source>
        <dbReference type="SAM" id="SignalP"/>
    </source>
</evidence>
<dbReference type="GO" id="GO:0015288">
    <property type="term" value="F:porin activity"/>
    <property type="evidence" value="ECO:0007669"/>
    <property type="project" value="TreeGrafter"/>
</dbReference>
<evidence type="ECO:0000313" key="6">
    <source>
        <dbReference type="Proteomes" id="UP000284021"/>
    </source>
</evidence>
<keyword evidence="6" id="KW-1185">Reference proteome</keyword>
<comment type="caution">
    <text evidence="5">The sequence shown here is derived from an EMBL/GenBank/DDBJ whole genome shotgun (WGS) entry which is preliminary data.</text>
</comment>
<organism evidence="5 6">
    <name type="scientific">Pseudomonas cavernicola</name>
    <dbReference type="NCBI Taxonomy" id="2320866"/>
    <lineage>
        <taxon>Bacteria</taxon>
        <taxon>Pseudomonadati</taxon>
        <taxon>Pseudomonadota</taxon>
        <taxon>Gammaproteobacteria</taxon>
        <taxon>Pseudomonadales</taxon>
        <taxon>Pseudomonadaceae</taxon>
        <taxon>Pseudomonas</taxon>
    </lineage>
</organism>
<reference evidence="5 6" key="1">
    <citation type="submission" date="2018-09" db="EMBL/GenBank/DDBJ databases">
        <authorList>
            <person name="Zhu H."/>
        </authorList>
    </citation>
    <scope>NUCLEOTIDE SEQUENCE [LARGE SCALE GENOMIC DNA]</scope>
    <source>
        <strain evidence="5 6">K1S02-6</strain>
    </source>
</reference>
<dbReference type="Gene3D" id="2.40.160.10">
    <property type="entry name" value="Porin"/>
    <property type="match status" value="1"/>
</dbReference>
<dbReference type="PANTHER" id="PTHR34596">
    <property type="entry name" value="CHITOPORIN"/>
    <property type="match status" value="1"/>
</dbReference>
<feature type="chain" id="PRO_5019037874" evidence="4">
    <location>
        <begin position="26"/>
        <end position="441"/>
    </location>
</feature>
<evidence type="ECO:0000256" key="3">
    <source>
        <dbReference type="ARBA" id="ARBA00022729"/>
    </source>
</evidence>
<dbReference type="Proteomes" id="UP000284021">
    <property type="component" value="Unassembled WGS sequence"/>
</dbReference>
<evidence type="ECO:0000313" key="5">
    <source>
        <dbReference type="EMBL" id="RJG09088.1"/>
    </source>
</evidence>
<dbReference type="GO" id="GO:0016020">
    <property type="term" value="C:membrane"/>
    <property type="evidence" value="ECO:0007669"/>
    <property type="project" value="InterPro"/>
</dbReference>
<accession>A0A418X9P1</accession>
<dbReference type="RefSeq" id="WP_119956882.1">
    <property type="nucleotide sequence ID" value="NZ_QYUR01000008.1"/>
</dbReference>
<dbReference type="EMBL" id="QYUR01000008">
    <property type="protein sequence ID" value="RJG09088.1"/>
    <property type="molecule type" value="Genomic_DNA"/>
</dbReference>
<sequence length="441" mass="47818">MKKSIQRFSFAAGALSLPLSQPVLADFFEDSQAMLGLRNFYFNNDFRNRAGSAGQSKTEEWVQGFMLNFSSGYTEGSLGVGLDAIGLVGLTLDSGAGRHRGSSMIPRDGEGAADEWSRLGLTPKLKFSKTEARYGTLMPKLPVVTYNDGRLLPQTFEGGQITSNELDELTLTAGRLEHATGRASSDRTGLAVMGGTQESNEFLLAGADYRFSPELTAQYYFGNLEDYYKQHFLGLVHSFPIAEGQSFKTELRYFKTASDGANSSASGRASGYKVSGFSEEGTGEIDNRTWSAAFTYAIGGHALTAGYQRVSDGSNFVQLNQGSLPGKGAGGASLYLHTDRMLASFNRAGERTGFAQYNYDFAAAGIPGLKASVIYLKGDNIQSYSGNEKSEWERDIALDYVIQGGAFKGLGIGWKNGLLHSEVDPNQEQNRLILSYSFALF</sequence>
<dbReference type="InterPro" id="IPR005318">
    <property type="entry name" value="OM_porin_bac"/>
</dbReference>
<keyword evidence="2" id="KW-0813">Transport</keyword>
<comment type="similarity">
    <text evidence="1">Belongs to the outer membrane porin (Opr) (TC 1.B.25) family.</text>
</comment>
<dbReference type="SUPFAM" id="SSF56935">
    <property type="entry name" value="Porins"/>
    <property type="match status" value="1"/>
</dbReference>
<dbReference type="AlphaFoldDB" id="A0A418X9P1"/>
<keyword evidence="3 4" id="KW-0732">Signal</keyword>
<evidence type="ECO:0000256" key="2">
    <source>
        <dbReference type="ARBA" id="ARBA00022448"/>
    </source>
</evidence>
<dbReference type="OrthoDB" id="6759120at2"/>
<gene>
    <name evidence="5" type="ORF">D3879_25110</name>
</gene>
<feature type="signal peptide" evidence="4">
    <location>
        <begin position="1"/>
        <end position="25"/>
    </location>
</feature>
<evidence type="ECO:0000256" key="1">
    <source>
        <dbReference type="ARBA" id="ARBA00009075"/>
    </source>
</evidence>
<dbReference type="PANTHER" id="PTHR34596:SF2">
    <property type="entry name" value="CHITOPORIN"/>
    <property type="match status" value="1"/>
</dbReference>